<dbReference type="PANTHER" id="PTHR11472:SF34">
    <property type="entry name" value="REGULATOR OF TELOMERE ELONGATION HELICASE 1"/>
    <property type="match status" value="1"/>
</dbReference>
<dbReference type="SMART" id="SM00491">
    <property type="entry name" value="HELICc2"/>
    <property type="match status" value="1"/>
</dbReference>
<gene>
    <name evidence="6" type="ORF">KHM83_17395</name>
</gene>
<dbReference type="SMART" id="SM00487">
    <property type="entry name" value="DEXDc"/>
    <property type="match status" value="1"/>
</dbReference>
<keyword evidence="3" id="KW-0067">ATP-binding</keyword>
<evidence type="ECO:0000256" key="1">
    <source>
        <dbReference type="ARBA" id="ARBA00022741"/>
    </source>
</evidence>
<keyword evidence="6" id="KW-0347">Helicase</keyword>
<dbReference type="EMBL" id="JAHBCL010000041">
    <property type="protein sequence ID" value="MBS7528465.1"/>
    <property type="molecule type" value="Genomic_DNA"/>
</dbReference>
<evidence type="ECO:0000313" key="6">
    <source>
        <dbReference type="EMBL" id="MBS7528465.1"/>
    </source>
</evidence>
<dbReference type="Proteomes" id="UP000746471">
    <property type="component" value="Unassembled WGS sequence"/>
</dbReference>
<dbReference type="InterPro" id="IPR006555">
    <property type="entry name" value="ATP-dep_Helicase_C"/>
</dbReference>
<comment type="similarity">
    <text evidence="4">Belongs to the helicase family. DinG subfamily.</text>
</comment>
<keyword evidence="1" id="KW-0547">Nucleotide-binding</keyword>
<dbReference type="InterPro" id="IPR014001">
    <property type="entry name" value="Helicase_ATP-bd"/>
</dbReference>
<dbReference type="SUPFAM" id="SSF52540">
    <property type="entry name" value="P-loop containing nucleoside triphosphate hydrolases"/>
    <property type="match status" value="1"/>
</dbReference>
<dbReference type="RefSeq" id="WP_213238322.1">
    <property type="nucleotide sequence ID" value="NZ_JAHBCL010000041.1"/>
</dbReference>
<organism evidence="6 7">
    <name type="scientific">Fusibacter paucivorans</name>
    <dbReference type="NCBI Taxonomy" id="76009"/>
    <lineage>
        <taxon>Bacteria</taxon>
        <taxon>Bacillati</taxon>
        <taxon>Bacillota</taxon>
        <taxon>Clostridia</taxon>
        <taxon>Eubacteriales</taxon>
        <taxon>Eubacteriales Family XII. Incertae Sedis</taxon>
        <taxon>Fusibacter</taxon>
    </lineage>
</organism>
<evidence type="ECO:0000256" key="4">
    <source>
        <dbReference type="ARBA" id="ARBA00038058"/>
    </source>
</evidence>
<evidence type="ECO:0000256" key="2">
    <source>
        <dbReference type="ARBA" id="ARBA00022801"/>
    </source>
</evidence>
<evidence type="ECO:0000256" key="3">
    <source>
        <dbReference type="ARBA" id="ARBA00022840"/>
    </source>
</evidence>
<reference evidence="6 7" key="1">
    <citation type="submission" date="2021-05" db="EMBL/GenBank/DDBJ databases">
        <title>Fusibacter ferrireducens sp. nov., an anaerobic, sulfur- and Fe-reducing bacterium isolated from the mangrove sediment.</title>
        <authorList>
            <person name="Qiu D."/>
        </authorList>
    </citation>
    <scope>NUCLEOTIDE SEQUENCE [LARGE SCALE GENOMIC DNA]</scope>
    <source>
        <strain evidence="6 7">DSM 12116</strain>
    </source>
</reference>
<dbReference type="InterPro" id="IPR014013">
    <property type="entry name" value="Helic_SF1/SF2_ATP-bd_DinG/Rad3"/>
</dbReference>
<accession>A0ABS5PTH0</accession>
<sequence length="751" mass="86916">MDNTQENLDIKDILKKIIGEKWITEDSTGVFIIKDCIVVQSFTGKNYTYRVVNYVTGDQKYLFYKRQELAKQDYDGVIEKIKALSFYDMKQASDGSEMIDLIFRDIFPKYGFVVREEQVELSKHIYENMKERKISLSDIAVGLGKTHAYLIAAMVHSIFARKGRFYKQMPIVITTSSIELQRSIIKEYIPEISKMLIENGMISSPITCVLRKGKENYVCENRLKDYFQSLDPKRKRSSEYKGLQKLIQSRNIDLADAEDISGYDKRKINVKSSQCMKCSKFKTCAFQQFMKEARKSTYHFQICNHNYYLADILKRKDGRRSLLPDYQTVIIDEAHKLMDAANQMYGTTINEHEVNHLMKKISPTYSKKKSQKELKNLTSEVMALNQMFFDALTEQIPGTAFFDDTEKFPTTITLRIMTLLKKMVLTIHEISKKMSYTERQFLIDIKAVLDGLRVFLLETNIYWMENPKAKGQRMLASIPKVISKELGDDLWTVKRSMILTSGTLAVDGDFSYIKHQLGMNTISDWKINELTKSSPFHFKKNCMLYMPKKIPFPNVDDEAYIHEVGQEISRLIDASNGHALVLFTSYKPLRLIFQHIKEKHPNRQLIAMNRGRNTGIDEFKESQNAVLFATGSMWEGVNIPGDVLSHLIIVKLPFPIPDPISDYEKSLYPDMNEYLKSVLIPKMLIKLRQGVGRLIRSETDTGVISILDVRASDNGRYHQEVLHALPECRRAEGINDIQAFLKEKKDKLYFE</sequence>
<evidence type="ECO:0000259" key="5">
    <source>
        <dbReference type="PROSITE" id="PS51193"/>
    </source>
</evidence>
<keyword evidence="7" id="KW-1185">Reference proteome</keyword>
<keyword evidence="2" id="KW-0378">Hydrolase</keyword>
<dbReference type="GO" id="GO:0004386">
    <property type="term" value="F:helicase activity"/>
    <property type="evidence" value="ECO:0007669"/>
    <property type="project" value="UniProtKB-KW"/>
</dbReference>
<name>A0ABS5PTH0_9FIRM</name>
<dbReference type="InterPro" id="IPR027417">
    <property type="entry name" value="P-loop_NTPase"/>
</dbReference>
<evidence type="ECO:0000313" key="7">
    <source>
        <dbReference type="Proteomes" id="UP000746471"/>
    </source>
</evidence>
<dbReference type="PROSITE" id="PS51193">
    <property type="entry name" value="HELICASE_ATP_BIND_2"/>
    <property type="match status" value="1"/>
</dbReference>
<dbReference type="PANTHER" id="PTHR11472">
    <property type="entry name" value="DNA REPAIR DEAD HELICASE RAD3/XP-D SUBFAMILY MEMBER"/>
    <property type="match status" value="1"/>
</dbReference>
<proteinExistence type="inferred from homology"/>
<dbReference type="InterPro" id="IPR045028">
    <property type="entry name" value="DinG/Rad3-like"/>
</dbReference>
<feature type="domain" description="Helicase ATP-binding" evidence="5">
    <location>
        <begin position="104"/>
        <end position="378"/>
    </location>
</feature>
<comment type="caution">
    <text evidence="6">The sequence shown here is derived from an EMBL/GenBank/DDBJ whole genome shotgun (WGS) entry which is preliminary data.</text>
</comment>
<dbReference type="Pfam" id="PF13307">
    <property type="entry name" value="Helicase_C_2"/>
    <property type="match status" value="1"/>
</dbReference>
<protein>
    <submittedName>
        <fullName evidence="6">ATP-dependent DNA helicase</fullName>
    </submittedName>
</protein>
<dbReference type="Gene3D" id="3.40.50.300">
    <property type="entry name" value="P-loop containing nucleotide triphosphate hydrolases"/>
    <property type="match status" value="2"/>
</dbReference>